<dbReference type="PROSITE" id="PS50928">
    <property type="entry name" value="ABC_TM1"/>
    <property type="match status" value="1"/>
</dbReference>
<organism evidence="9 10">
    <name type="scientific">Alicyclobacillus fodiniaquatilis</name>
    <dbReference type="NCBI Taxonomy" id="1661150"/>
    <lineage>
        <taxon>Bacteria</taxon>
        <taxon>Bacillati</taxon>
        <taxon>Bacillota</taxon>
        <taxon>Bacilli</taxon>
        <taxon>Bacillales</taxon>
        <taxon>Alicyclobacillaceae</taxon>
        <taxon>Alicyclobacillus</taxon>
    </lineage>
</organism>
<feature type="transmembrane region" description="Helical" evidence="7">
    <location>
        <begin position="107"/>
        <end position="130"/>
    </location>
</feature>
<dbReference type="InterPro" id="IPR000515">
    <property type="entry name" value="MetI-like"/>
</dbReference>
<reference evidence="10" key="1">
    <citation type="journal article" date="2019" name="Int. J. Syst. Evol. Microbiol.">
        <title>The Global Catalogue of Microorganisms (GCM) 10K type strain sequencing project: providing services to taxonomists for standard genome sequencing and annotation.</title>
        <authorList>
            <consortium name="The Broad Institute Genomics Platform"/>
            <consortium name="The Broad Institute Genome Sequencing Center for Infectious Disease"/>
            <person name="Wu L."/>
            <person name="Ma J."/>
        </authorList>
    </citation>
    <scope>NUCLEOTIDE SEQUENCE [LARGE SCALE GENOMIC DNA]</scope>
    <source>
        <strain evidence="10">CGMCC 1.12286</strain>
    </source>
</reference>
<feature type="transmembrane region" description="Helical" evidence="7">
    <location>
        <begin position="12"/>
        <end position="35"/>
    </location>
</feature>
<evidence type="ECO:0000259" key="8">
    <source>
        <dbReference type="PROSITE" id="PS50928"/>
    </source>
</evidence>
<dbReference type="PANTHER" id="PTHR43744">
    <property type="entry name" value="ABC TRANSPORTER PERMEASE PROTEIN MG189-RELATED-RELATED"/>
    <property type="match status" value="1"/>
</dbReference>
<evidence type="ECO:0000256" key="2">
    <source>
        <dbReference type="ARBA" id="ARBA00022448"/>
    </source>
</evidence>
<comment type="subcellular location">
    <subcellularLocation>
        <location evidence="1 7">Cell membrane</location>
        <topology evidence="1 7">Multi-pass membrane protein</topology>
    </subcellularLocation>
</comment>
<comment type="similarity">
    <text evidence="7">Belongs to the binding-protein-dependent transport system permease family.</text>
</comment>
<dbReference type="Gene3D" id="1.10.3720.10">
    <property type="entry name" value="MetI-like"/>
    <property type="match status" value="1"/>
</dbReference>
<proteinExistence type="inferred from homology"/>
<feature type="transmembrane region" description="Helical" evidence="7">
    <location>
        <begin position="243"/>
        <end position="264"/>
    </location>
</feature>
<evidence type="ECO:0000256" key="4">
    <source>
        <dbReference type="ARBA" id="ARBA00022692"/>
    </source>
</evidence>
<accession>A0ABW4JIA7</accession>
<name>A0ABW4JIA7_9BACL</name>
<dbReference type="CDD" id="cd06261">
    <property type="entry name" value="TM_PBP2"/>
    <property type="match status" value="1"/>
</dbReference>
<dbReference type="PANTHER" id="PTHR43744:SF12">
    <property type="entry name" value="ABC TRANSPORTER PERMEASE PROTEIN MG189-RELATED"/>
    <property type="match status" value="1"/>
</dbReference>
<keyword evidence="3" id="KW-1003">Cell membrane</keyword>
<feature type="domain" description="ABC transmembrane type-1" evidence="8">
    <location>
        <begin position="72"/>
        <end position="264"/>
    </location>
</feature>
<dbReference type="EMBL" id="JBHUCX010000035">
    <property type="protein sequence ID" value="MFD1675733.1"/>
    <property type="molecule type" value="Genomic_DNA"/>
</dbReference>
<evidence type="ECO:0000256" key="3">
    <source>
        <dbReference type="ARBA" id="ARBA00022475"/>
    </source>
</evidence>
<evidence type="ECO:0000256" key="1">
    <source>
        <dbReference type="ARBA" id="ARBA00004651"/>
    </source>
</evidence>
<dbReference type="InterPro" id="IPR035906">
    <property type="entry name" value="MetI-like_sf"/>
</dbReference>
<feature type="transmembrane region" description="Helical" evidence="7">
    <location>
        <begin position="194"/>
        <end position="212"/>
    </location>
</feature>
<dbReference type="Pfam" id="PF00528">
    <property type="entry name" value="BPD_transp_1"/>
    <property type="match status" value="1"/>
</dbReference>
<gene>
    <name evidence="9" type="ORF">ACFSB2_13610</name>
</gene>
<evidence type="ECO:0000256" key="7">
    <source>
        <dbReference type="RuleBase" id="RU363032"/>
    </source>
</evidence>
<evidence type="ECO:0000256" key="5">
    <source>
        <dbReference type="ARBA" id="ARBA00022989"/>
    </source>
</evidence>
<comment type="caution">
    <text evidence="9">The sequence shown here is derived from an EMBL/GenBank/DDBJ whole genome shotgun (WGS) entry which is preliminary data.</text>
</comment>
<sequence length="279" mass="31520">MTRSIRAQKWGIYGCLWVMVVISLYPVVVMLMGSVKTYGELTSNPLGWPLHPTLKNFTALFHYNGGLIVRTYINGIVIAVVSTTLTVFVSAMAGYAFAKYKFKGSKILFTALLVTMMVPQQLELPSLYLLFAKLHWLNTFQVQIVPIIASVFTMFMIRQFMFNIPDSLIEASRLDGAGHWYTFTRIILPISRPVLGAMFILTFLSVWNSYLWPLTMVDSPTKMPIMVILPTLNSSANQFFIEWPTVMAGCVIVTVPLMLVFLIFQKQFMNSVTIGAVKE</sequence>
<evidence type="ECO:0000313" key="9">
    <source>
        <dbReference type="EMBL" id="MFD1675733.1"/>
    </source>
</evidence>
<dbReference type="Proteomes" id="UP001597079">
    <property type="component" value="Unassembled WGS sequence"/>
</dbReference>
<keyword evidence="10" id="KW-1185">Reference proteome</keyword>
<protein>
    <submittedName>
        <fullName evidence="9">Carbohydrate ABC transporter permease</fullName>
    </submittedName>
</protein>
<dbReference type="SUPFAM" id="SSF161098">
    <property type="entry name" value="MetI-like"/>
    <property type="match status" value="1"/>
</dbReference>
<keyword evidence="2 7" id="KW-0813">Transport</keyword>
<keyword evidence="6 7" id="KW-0472">Membrane</keyword>
<evidence type="ECO:0000256" key="6">
    <source>
        <dbReference type="ARBA" id="ARBA00023136"/>
    </source>
</evidence>
<evidence type="ECO:0000313" key="10">
    <source>
        <dbReference type="Proteomes" id="UP001597079"/>
    </source>
</evidence>
<dbReference type="RefSeq" id="WP_377943616.1">
    <property type="nucleotide sequence ID" value="NZ_JBHUCX010000035.1"/>
</dbReference>
<keyword evidence="5 7" id="KW-1133">Transmembrane helix</keyword>
<feature type="transmembrane region" description="Helical" evidence="7">
    <location>
        <begin position="72"/>
        <end position="95"/>
    </location>
</feature>
<keyword evidence="4 7" id="KW-0812">Transmembrane</keyword>
<feature type="transmembrane region" description="Helical" evidence="7">
    <location>
        <begin position="136"/>
        <end position="157"/>
    </location>
</feature>